<feature type="repeat" description="Lumazine-binding" evidence="11">
    <location>
        <begin position="97"/>
        <end position="193"/>
    </location>
</feature>
<evidence type="ECO:0000256" key="6">
    <source>
        <dbReference type="ARBA" id="ARBA00013950"/>
    </source>
</evidence>
<evidence type="ECO:0000256" key="10">
    <source>
        <dbReference type="NCBIfam" id="TIGR00187"/>
    </source>
</evidence>
<dbReference type="Pfam" id="PF00677">
    <property type="entry name" value="Lum_binding"/>
    <property type="match status" value="2"/>
</dbReference>
<dbReference type="PIRSF" id="PIRSF000498">
    <property type="entry name" value="Riboflavin_syn_A"/>
    <property type="match status" value="1"/>
</dbReference>
<feature type="domain" description="Lumazine-binding" evidence="12">
    <location>
        <begin position="97"/>
        <end position="193"/>
    </location>
</feature>
<name>I8UGD1_9BACL</name>
<sequence length="215" mass="23378">MFTGIIEEIGSIAKIAKGNETIVLTIAASNILKDVQLGDSIAVNGVCLTVTSFTAQEFTVDVMPETYRSTGLTRLSLRSKVNLERAMSAQGRFGGHFVSGHVDGTGQILNKRSEKNAIYYEIGVEQELSHYMLLKGSITVDGTSLTIFGLTDYSFTISLIPHTVEHTVLGYKGAGDTVNIECDLLGKYVEKFVTGKQGNEKKQGISLEYLTEHGF</sequence>
<dbReference type="CDD" id="cd00402">
    <property type="entry name" value="Riboflavin_synthase_like"/>
    <property type="match status" value="1"/>
</dbReference>
<evidence type="ECO:0000256" key="11">
    <source>
        <dbReference type="PROSITE-ProRule" id="PRU00524"/>
    </source>
</evidence>
<protein>
    <recommendedName>
        <fullName evidence="6 10">Riboflavin synthase</fullName>
        <ecNumber evidence="5 10">2.5.1.9</ecNumber>
    </recommendedName>
</protein>
<dbReference type="AlphaFoldDB" id="I8UGD1"/>
<proteinExistence type="predicted"/>
<dbReference type="GO" id="GO:0004746">
    <property type="term" value="F:riboflavin synthase activity"/>
    <property type="evidence" value="ECO:0007669"/>
    <property type="project" value="UniProtKB-UniRule"/>
</dbReference>
<dbReference type="FunFam" id="2.40.30.20:FF:000003">
    <property type="entry name" value="Riboflavin synthase, alpha subunit"/>
    <property type="match status" value="1"/>
</dbReference>
<dbReference type="NCBIfam" id="NF009566">
    <property type="entry name" value="PRK13020.1"/>
    <property type="match status" value="1"/>
</dbReference>
<gene>
    <name evidence="13" type="ORF">A374_08634</name>
</gene>
<accession>I8UGD1</accession>
<dbReference type="NCBIfam" id="NF006767">
    <property type="entry name" value="PRK09289.1"/>
    <property type="match status" value="1"/>
</dbReference>
<dbReference type="InterPro" id="IPR001783">
    <property type="entry name" value="Lumazine-bd"/>
</dbReference>
<dbReference type="InterPro" id="IPR023366">
    <property type="entry name" value="ATP_synth_asu-like_sf"/>
</dbReference>
<evidence type="ECO:0000256" key="7">
    <source>
        <dbReference type="ARBA" id="ARBA00022619"/>
    </source>
</evidence>
<dbReference type="eggNOG" id="COG0307">
    <property type="taxonomic scope" value="Bacteria"/>
</dbReference>
<dbReference type="PATRIC" id="fig|1196324.3.peg.1770"/>
<comment type="pathway">
    <text evidence="3">Cofactor biosynthesis; riboflavin biosynthesis; riboflavin from 2-hydroxy-3-oxobutyl phosphate and 5-amino-6-(D-ribitylamino)uracil: step 2/2.</text>
</comment>
<dbReference type="PANTHER" id="PTHR21098:SF12">
    <property type="entry name" value="RIBOFLAVIN SYNTHASE"/>
    <property type="match status" value="1"/>
</dbReference>
<comment type="function">
    <text evidence="2">Catalyzes the dismutation of two molecules of 6,7-dimethyl-8-ribityllumazine, resulting in the formation of riboflavin and 5-amino-6-(D-ribitylamino)uracil.</text>
</comment>
<evidence type="ECO:0000256" key="3">
    <source>
        <dbReference type="ARBA" id="ARBA00004887"/>
    </source>
</evidence>
<dbReference type="STRING" id="1196324.A374_08634"/>
<dbReference type="InterPro" id="IPR026017">
    <property type="entry name" value="Lumazine-bd_dom"/>
</dbReference>
<evidence type="ECO:0000256" key="4">
    <source>
        <dbReference type="ARBA" id="ARBA00011233"/>
    </source>
</evidence>
<dbReference type="SUPFAM" id="SSF63380">
    <property type="entry name" value="Riboflavin synthase domain-like"/>
    <property type="match status" value="2"/>
</dbReference>
<comment type="subunit">
    <text evidence="4">Homotrimer.</text>
</comment>
<evidence type="ECO:0000256" key="2">
    <source>
        <dbReference type="ARBA" id="ARBA00002803"/>
    </source>
</evidence>
<dbReference type="OrthoDB" id="9788537at2"/>
<dbReference type="PROSITE" id="PS51177">
    <property type="entry name" value="LUMAZINE_BIND"/>
    <property type="match status" value="2"/>
</dbReference>
<evidence type="ECO:0000313" key="14">
    <source>
        <dbReference type="Proteomes" id="UP000004080"/>
    </source>
</evidence>
<keyword evidence="9" id="KW-0677">Repeat</keyword>
<reference evidence="13 14" key="1">
    <citation type="journal article" date="2012" name="J. Bacteriol.">
        <title>Genome of Bacillus macauensis ZFHKF-1, a Long-Chain-Forming Bacterium.</title>
        <authorList>
            <person name="Cai L."/>
            <person name="Zhang T."/>
        </authorList>
    </citation>
    <scope>NUCLEOTIDE SEQUENCE [LARGE SCALE GENOMIC DNA]</scope>
    <source>
        <strain evidence="13 14">ZFHKF-1</strain>
    </source>
</reference>
<dbReference type="RefSeq" id="WP_007201820.1">
    <property type="nucleotide sequence ID" value="NZ_AKKV01000024.1"/>
</dbReference>
<dbReference type="Gene3D" id="2.40.30.20">
    <property type="match status" value="2"/>
</dbReference>
<comment type="catalytic activity">
    <reaction evidence="1">
        <text>2 6,7-dimethyl-8-(1-D-ribityl)lumazine + H(+) = 5-amino-6-(D-ribitylamino)uracil + riboflavin</text>
        <dbReference type="Rhea" id="RHEA:20772"/>
        <dbReference type="ChEBI" id="CHEBI:15378"/>
        <dbReference type="ChEBI" id="CHEBI:15934"/>
        <dbReference type="ChEBI" id="CHEBI:57986"/>
        <dbReference type="ChEBI" id="CHEBI:58201"/>
        <dbReference type="EC" id="2.5.1.9"/>
    </reaction>
</comment>
<evidence type="ECO:0000256" key="5">
    <source>
        <dbReference type="ARBA" id="ARBA00012827"/>
    </source>
</evidence>
<dbReference type="InterPro" id="IPR017938">
    <property type="entry name" value="Riboflavin_synthase-like_b-brl"/>
</dbReference>
<evidence type="ECO:0000256" key="1">
    <source>
        <dbReference type="ARBA" id="ARBA00000968"/>
    </source>
</evidence>
<feature type="domain" description="Lumazine-binding" evidence="12">
    <location>
        <begin position="1"/>
        <end position="96"/>
    </location>
</feature>
<dbReference type="Proteomes" id="UP000004080">
    <property type="component" value="Unassembled WGS sequence"/>
</dbReference>
<organism evidence="13 14">
    <name type="scientific">Fictibacillus macauensis ZFHKF-1</name>
    <dbReference type="NCBI Taxonomy" id="1196324"/>
    <lineage>
        <taxon>Bacteria</taxon>
        <taxon>Bacillati</taxon>
        <taxon>Bacillota</taxon>
        <taxon>Bacilli</taxon>
        <taxon>Bacillales</taxon>
        <taxon>Fictibacillaceae</taxon>
        <taxon>Fictibacillus</taxon>
    </lineage>
</organism>
<keyword evidence="14" id="KW-1185">Reference proteome</keyword>
<dbReference type="EMBL" id="AKKV01000024">
    <property type="protein sequence ID" value="EIT85888.1"/>
    <property type="molecule type" value="Genomic_DNA"/>
</dbReference>
<comment type="caution">
    <text evidence="13">The sequence shown here is derived from an EMBL/GenBank/DDBJ whole genome shotgun (WGS) entry which is preliminary data.</text>
</comment>
<keyword evidence="8 13" id="KW-0808">Transferase</keyword>
<evidence type="ECO:0000256" key="8">
    <source>
        <dbReference type="ARBA" id="ARBA00022679"/>
    </source>
</evidence>
<feature type="repeat" description="Lumazine-binding" evidence="11">
    <location>
        <begin position="1"/>
        <end position="96"/>
    </location>
</feature>
<dbReference type="PANTHER" id="PTHR21098">
    <property type="entry name" value="RIBOFLAVIN SYNTHASE ALPHA CHAIN"/>
    <property type="match status" value="1"/>
</dbReference>
<dbReference type="FunFam" id="2.40.30.20:FF:000004">
    <property type="entry name" value="Riboflavin synthase, alpha subunit"/>
    <property type="match status" value="1"/>
</dbReference>
<dbReference type="NCBIfam" id="TIGR00187">
    <property type="entry name" value="ribE"/>
    <property type="match status" value="1"/>
</dbReference>
<dbReference type="GO" id="GO:0009231">
    <property type="term" value="P:riboflavin biosynthetic process"/>
    <property type="evidence" value="ECO:0007669"/>
    <property type="project" value="UniProtKB-KW"/>
</dbReference>
<evidence type="ECO:0000313" key="13">
    <source>
        <dbReference type="EMBL" id="EIT85888.1"/>
    </source>
</evidence>
<keyword evidence="7" id="KW-0686">Riboflavin biosynthesis</keyword>
<dbReference type="EC" id="2.5.1.9" evidence="5 10"/>
<evidence type="ECO:0000259" key="12">
    <source>
        <dbReference type="PROSITE" id="PS51177"/>
    </source>
</evidence>
<evidence type="ECO:0000256" key="9">
    <source>
        <dbReference type="ARBA" id="ARBA00022737"/>
    </source>
</evidence>